<evidence type="ECO:0000313" key="2">
    <source>
        <dbReference type="Proteomes" id="UP000664032"/>
    </source>
</evidence>
<comment type="caution">
    <text evidence="1">The sequence shown here is derived from an EMBL/GenBank/DDBJ whole genome shotgun (WGS) entry which is preliminary data.</text>
</comment>
<evidence type="ECO:0000313" key="1">
    <source>
        <dbReference type="EMBL" id="KAH9476990.1"/>
    </source>
</evidence>
<gene>
    <name evidence="1" type="ORF">JR316_0010906</name>
</gene>
<dbReference type="EMBL" id="JAFIQS020000010">
    <property type="protein sequence ID" value="KAH9476990.1"/>
    <property type="molecule type" value="Genomic_DNA"/>
</dbReference>
<proteinExistence type="predicted"/>
<sequence>MAFKKESRLSDPKATILSQCFAAYGVEARRNNVRATRTSTSSESGSRPSISPTSSTYSADLALLDDLMDSPYDRSFLPLTPTEETLPLLSEPDPGYYPTSMGSVVTGGHPLPAADVQGFRLPIDQNLNIVVSGYTGYGDSAFANPENASGNMQGFPYDYYPSGNQLYLTQGPNLTIDQGIASGWEPDANYIWNSSTINQDSIFDQAVAALNTTHQYSEFRFPQLANDNHYMPDIYQSNTLTQHEYYSGP</sequence>
<keyword evidence="2" id="KW-1185">Reference proteome</keyword>
<name>A0ACB8GPQ9_PSICU</name>
<reference evidence="1" key="1">
    <citation type="submission" date="2021-10" db="EMBL/GenBank/DDBJ databases">
        <title>Psilocybe cubensis genome.</title>
        <authorList>
            <person name="Mckernan K.J."/>
            <person name="Crawford S."/>
            <person name="Trippe A."/>
            <person name="Kane L.T."/>
            <person name="Mclaughlin S."/>
        </authorList>
    </citation>
    <scope>NUCLEOTIDE SEQUENCE</scope>
    <source>
        <strain evidence="1">MGC-MH-2018</strain>
    </source>
</reference>
<protein>
    <submittedName>
        <fullName evidence="1">Uncharacterized protein</fullName>
    </submittedName>
</protein>
<accession>A0ACB8GPQ9</accession>
<dbReference type="Proteomes" id="UP000664032">
    <property type="component" value="Unassembled WGS sequence"/>
</dbReference>
<organism evidence="1 2">
    <name type="scientific">Psilocybe cubensis</name>
    <name type="common">Psychedelic mushroom</name>
    <name type="synonym">Stropharia cubensis</name>
    <dbReference type="NCBI Taxonomy" id="181762"/>
    <lineage>
        <taxon>Eukaryota</taxon>
        <taxon>Fungi</taxon>
        <taxon>Dikarya</taxon>
        <taxon>Basidiomycota</taxon>
        <taxon>Agaricomycotina</taxon>
        <taxon>Agaricomycetes</taxon>
        <taxon>Agaricomycetidae</taxon>
        <taxon>Agaricales</taxon>
        <taxon>Agaricineae</taxon>
        <taxon>Strophariaceae</taxon>
        <taxon>Psilocybe</taxon>
    </lineage>
</organism>